<feature type="domain" description="HMA" evidence="13">
    <location>
        <begin position="10"/>
        <end position="78"/>
    </location>
</feature>
<dbReference type="InterPro" id="IPR051014">
    <property type="entry name" value="Cation_Transport_ATPase_IB"/>
</dbReference>
<keyword evidence="7 11" id="KW-0067">ATP-binding</keyword>
<dbReference type="CDD" id="cd00371">
    <property type="entry name" value="HMA"/>
    <property type="match status" value="1"/>
</dbReference>
<evidence type="ECO:0000256" key="5">
    <source>
        <dbReference type="ARBA" id="ARBA00022737"/>
    </source>
</evidence>
<dbReference type="Proteomes" id="UP001152797">
    <property type="component" value="Unassembled WGS sequence"/>
</dbReference>
<dbReference type="InterPro" id="IPR036163">
    <property type="entry name" value="HMA_dom_sf"/>
</dbReference>
<dbReference type="InterPro" id="IPR001757">
    <property type="entry name" value="P_typ_ATPase"/>
</dbReference>
<feature type="transmembrane region" description="Helical" evidence="11">
    <location>
        <begin position="129"/>
        <end position="150"/>
    </location>
</feature>
<dbReference type="GO" id="GO:0016887">
    <property type="term" value="F:ATP hydrolysis activity"/>
    <property type="evidence" value="ECO:0007669"/>
    <property type="project" value="InterPro"/>
</dbReference>
<feature type="transmembrane region" description="Helical" evidence="11">
    <location>
        <begin position="105"/>
        <end position="123"/>
    </location>
</feature>
<dbReference type="InterPro" id="IPR044492">
    <property type="entry name" value="P_typ_ATPase_HD_dom"/>
</dbReference>
<evidence type="ECO:0000313" key="14">
    <source>
        <dbReference type="EMBL" id="CAI4006585.1"/>
    </source>
</evidence>
<dbReference type="SFLD" id="SFLDS00003">
    <property type="entry name" value="Haloacid_Dehalogenase"/>
    <property type="match status" value="1"/>
</dbReference>
<dbReference type="Pfam" id="PF02493">
    <property type="entry name" value="MORN"/>
    <property type="match status" value="6"/>
</dbReference>
<evidence type="ECO:0000256" key="8">
    <source>
        <dbReference type="ARBA" id="ARBA00022967"/>
    </source>
</evidence>
<dbReference type="InterPro" id="IPR003409">
    <property type="entry name" value="MORN"/>
</dbReference>
<keyword evidence="5" id="KW-0677">Repeat</keyword>
<name>A0A9P1DBV4_9DINO</name>
<dbReference type="PANTHER" id="PTHR48085:SF5">
    <property type="entry name" value="CADMIUM_ZINC-TRANSPORTING ATPASE HMA4-RELATED"/>
    <property type="match status" value="1"/>
</dbReference>
<evidence type="ECO:0000259" key="13">
    <source>
        <dbReference type="PROSITE" id="PS50846"/>
    </source>
</evidence>
<dbReference type="SUPFAM" id="SSF81653">
    <property type="entry name" value="Calcium ATPase, transduction domain A"/>
    <property type="match status" value="1"/>
</dbReference>
<dbReference type="Gene3D" id="3.30.70.100">
    <property type="match status" value="1"/>
</dbReference>
<dbReference type="NCBIfam" id="TIGR01494">
    <property type="entry name" value="ATPase_P-type"/>
    <property type="match status" value="2"/>
</dbReference>
<keyword evidence="10 11" id="KW-0472">Membrane</keyword>
<dbReference type="SFLD" id="SFLDF00027">
    <property type="entry name" value="p-type_atpase"/>
    <property type="match status" value="1"/>
</dbReference>
<organism evidence="14">
    <name type="scientific">Cladocopium goreaui</name>
    <dbReference type="NCBI Taxonomy" id="2562237"/>
    <lineage>
        <taxon>Eukaryota</taxon>
        <taxon>Sar</taxon>
        <taxon>Alveolata</taxon>
        <taxon>Dinophyceae</taxon>
        <taxon>Suessiales</taxon>
        <taxon>Symbiodiniaceae</taxon>
        <taxon>Cladocopium</taxon>
    </lineage>
</organism>
<dbReference type="InterPro" id="IPR018303">
    <property type="entry name" value="ATPase_P-typ_P_site"/>
</dbReference>
<dbReference type="InterPro" id="IPR023214">
    <property type="entry name" value="HAD_sf"/>
</dbReference>
<sequence length="1312" mass="142337">MRGCRPHESVKTRLSVRNICCDAEVRLIKRIVEPMNGVDSVSVNPFSKICAVVHCPVTCCSSPESILEKLNDAGLGAALIGQGSNDDDLEDIDYVLWCRQHARHFSMFLSTILLIIGGVMSTLEQTEASHALEIAAICVGIPFILAEAAVNLSKCQIDLAFLVIIATVGAVVQNELLDGALVVTLFNLAKVIEHIAMSRVSKALRAVMQLDTIHMVSLAQDGRMVAATELKEGDVISLRPGEECPADGVVTRGSASCSEAAITGEARPVEKRKEHKISSGCVILNGYVEVTLTKDHANSTLSQIEAKVEEAQMQRTGKQLMLERFARIWTPLVLLTVLLVCTVVPWASGQGFHKWIHRGLVILLTACPCAIVIGAPLATTCAIAAAATRGLLIKKPDTVELLPSIRAAGLDKTGTLTKGEFAVLRVEEFKTSVAQAGEMDPLKMAAAVEMKSAHPISAAIVSRAVGCIGDAFEAAELPEVKKFRNLPGIGIQGNVSFESSVATVLVGNKRVLDAVHADPTAHARFSTFQAQHPNDTTVAVVVNGILKLGLALNDIIRNDAAAMVSDLKRLGCQPVMLTGDAEDAGKSVAVATGLDPELCHFSMHPEDKLQWVHEQESAGRPALMLGDGINDSTALATATVGAAMGETSAALAANSADVVLMTDKLQRLTQCIRLCRYAFCIERLNIFLPCLVKVIEIGFAWSGHLQLWMAIVADLGTLMLVLVLGLSVLSRRFWTEKDSQEYSAIESETGSSETESSSQETLHGSSDGAAGSGKAVVVLNHSGSILKRFEPGEPVELTVAEVLMAAKTDEFGDSDSRLLLNNRYSNFDERIMLMDSPFGLQGPPLRLTGADLKLKLSFTNKGYCQMDLDSDRVYVSTKDADVACLTVRAKRDWTQKVRSAAASSVPFGRLSTARSDQTLSTPQLRRFNYILAYEDDLDANEREKPHPQGAPLHVELRFTAKVPLGNIKYVDFVYKTVLKDGEGRSKQRCEMLEFCSACSSGEPLSFEVLQKFFNRRRRAGVAERLFQDSSVSTIHTITDSQDLKVSEEGDDEPLKAAMAADAASLRRSHLGDEYMKSGSRLTDILLENDNLQSRCADVTESLEETLKVAASVIADGGEEGTRADIYREEVRRIGQSTKMTPQLLADGSVYAGEWVGAVRHGRGVLTRPDGSSYSGQFEWKNGKQDGEGRETTTEGAIYQGEYSEGKKQGQAAIYYPDGATYVGQVSDGMLHGKGKYLWNNGHYYEGDWEADQMHGEGTYVWPTGAKFVGTYQNNQKHGYGTVYWPDGRTVSGTWPSVAWITVDPVDWFKGKS</sequence>
<keyword evidence="16" id="KW-1185">Reference proteome</keyword>
<dbReference type="EMBL" id="CAMXCT020003857">
    <property type="protein sequence ID" value="CAL1159960.1"/>
    <property type="molecule type" value="Genomic_DNA"/>
</dbReference>
<feature type="compositionally biased region" description="Low complexity" evidence="12">
    <location>
        <begin position="746"/>
        <end position="770"/>
    </location>
</feature>
<dbReference type="PRINTS" id="PR00119">
    <property type="entry name" value="CATATPASE"/>
</dbReference>
<dbReference type="SUPFAM" id="SSF81660">
    <property type="entry name" value="Metal cation-transporting ATPase, ATP-binding domain N"/>
    <property type="match status" value="1"/>
</dbReference>
<dbReference type="SMART" id="SM00698">
    <property type="entry name" value="MORN"/>
    <property type="match status" value="6"/>
</dbReference>
<dbReference type="InterPro" id="IPR027256">
    <property type="entry name" value="P-typ_ATPase_IB"/>
</dbReference>
<proteinExistence type="inferred from homology"/>
<dbReference type="SFLD" id="SFLDG00002">
    <property type="entry name" value="C1.7:_P-type_atpase_like"/>
    <property type="match status" value="1"/>
</dbReference>
<dbReference type="EMBL" id="CAMXCT010003857">
    <property type="protein sequence ID" value="CAI4006585.1"/>
    <property type="molecule type" value="Genomic_DNA"/>
</dbReference>
<protein>
    <recommendedName>
        <fullName evidence="13">HMA domain-containing protein</fullName>
    </recommendedName>
</protein>
<dbReference type="NCBIfam" id="TIGR01525">
    <property type="entry name" value="ATPase-IB_hvy"/>
    <property type="match status" value="1"/>
</dbReference>
<dbReference type="Gene3D" id="3.40.1110.10">
    <property type="entry name" value="Calcium-transporting ATPase, cytoplasmic domain N"/>
    <property type="match status" value="1"/>
</dbReference>
<evidence type="ECO:0000256" key="10">
    <source>
        <dbReference type="ARBA" id="ARBA00023136"/>
    </source>
</evidence>
<evidence type="ECO:0000256" key="3">
    <source>
        <dbReference type="ARBA" id="ARBA00022692"/>
    </source>
</evidence>
<evidence type="ECO:0000256" key="2">
    <source>
        <dbReference type="ARBA" id="ARBA00006024"/>
    </source>
</evidence>
<keyword evidence="3 11" id="KW-0812">Transmembrane</keyword>
<evidence type="ECO:0000256" key="1">
    <source>
        <dbReference type="ARBA" id="ARBA00004141"/>
    </source>
</evidence>
<dbReference type="InterPro" id="IPR006121">
    <property type="entry name" value="HMA_dom"/>
</dbReference>
<dbReference type="InterPro" id="IPR059000">
    <property type="entry name" value="ATPase_P-type_domA"/>
</dbReference>
<feature type="transmembrane region" description="Helical" evidence="11">
    <location>
        <begin position="360"/>
        <end position="386"/>
    </location>
</feature>
<gene>
    <name evidence="14" type="ORF">C1SCF055_LOCUS32216</name>
</gene>
<dbReference type="InterPro" id="IPR036412">
    <property type="entry name" value="HAD-like_sf"/>
</dbReference>
<feature type="transmembrane region" description="Helical" evidence="11">
    <location>
        <begin position="328"/>
        <end position="348"/>
    </location>
</feature>
<evidence type="ECO:0000256" key="7">
    <source>
        <dbReference type="ARBA" id="ARBA00022840"/>
    </source>
</evidence>
<dbReference type="PANTHER" id="PTHR48085">
    <property type="entry name" value="CADMIUM/ZINC-TRANSPORTING ATPASE HMA2-RELATED"/>
    <property type="match status" value="1"/>
</dbReference>
<evidence type="ECO:0000256" key="11">
    <source>
        <dbReference type="RuleBase" id="RU362081"/>
    </source>
</evidence>
<dbReference type="Pfam" id="PF00702">
    <property type="entry name" value="Hydrolase"/>
    <property type="match status" value="1"/>
</dbReference>
<keyword evidence="4 11" id="KW-0479">Metal-binding</keyword>
<dbReference type="PROSITE" id="PS00154">
    <property type="entry name" value="ATPASE_E1_E2"/>
    <property type="match status" value="1"/>
</dbReference>
<dbReference type="OrthoDB" id="436087at2759"/>
<dbReference type="GO" id="GO:0005524">
    <property type="term" value="F:ATP binding"/>
    <property type="evidence" value="ECO:0007669"/>
    <property type="project" value="UniProtKB-UniRule"/>
</dbReference>
<dbReference type="Gene3D" id="2.70.150.10">
    <property type="entry name" value="Calcium-transporting ATPase, cytoplasmic transduction domain A"/>
    <property type="match status" value="1"/>
</dbReference>
<dbReference type="PROSITE" id="PS50846">
    <property type="entry name" value="HMA_2"/>
    <property type="match status" value="1"/>
</dbReference>
<evidence type="ECO:0000313" key="15">
    <source>
        <dbReference type="EMBL" id="CAL4793897.1"/>
    </source>
</evidence>
<keyword evidence="6 11" id="KW-0547">Nucleotide-binding</keyword>
<keyword evidence="9 11" id="KW-1133">Transmembrane helix</keyword>
<comment type="caution">
    <text evidence="14">The sequence shown here is derived from an EMBL/GenBank/DDBJ whole genome shotgun (WGS) entry which is preliminary data.</text>
</comment>
<accession>A0A9P1DBV4</accession>
<feature type="transmembrane region" description="Helical" evidence="11">
    <location>
        <begin position="707"/>
        <end position="729"/>
    </location>
</feature>
<evidence type="ECO:0000256" key="4">
    <source>
        <dbReference type="ARBA" id="ARBA00022723"/>
    </source>
</evidence>
<reference evidence="15 16" key="2">
    <citation type="submission" date="2024-05" db="EMBL/GenBank/DDBJ databases">
        <authorList>
            <person name="Chen Y."/>
            <person name="Shah S."/>
            <person name="Dougan E. K."/>
            <person name="Thang M."/>
            <person name="Chan C."/>
        </authorList>
    </citation>
    <scope>NUCLEOTIDE SEQUENCE [LARGE SCALE GENOMIC DNA]</scope>
</reference>
<dbReference type="SUPFAM" id="SSF82185">
    <property type="entry name" value="Histone H3 K4-specific methyltransferase SET7/9 N-terminal domain"/>
    <property type="match status" value="2"/>
</dbReference>
<feature type="region of interest" description="Disordered" evidence="12">
    <location>
        <begin position="744"/>
        <end position="770"/>
    </location>
</feature>
<dbReference type="EMBL" id="CAMXCT030003857">
    <property type="protein sequence ID" value="CAL4793897.1"/>
    <property type="molecule type" value="Genomic_DNA"/>
</dbReference>
<evidence type="ECO:0000256" key="12">
    <source>
        <dbReference type="SAM" id="MobiDB-lite"/>
    </source>
</evidence>
<keyword evidence="8" id="KW-1278">Translocase</keyword>
<comment type="similarity">
    <text evidence="2 11">Belongs to the cation transport ATPase (P-type) (TC 3.A.3) family. Type IB subfamily.</text>
</comment>
<dbReference type="InterPro" id="IPR008250">
    <property type="entry name" value="ATPase_P-typ_transduc_dom_A_sf"/>
</dbReference>
<dbReference type="SUPFAM" id="SSF81665">
    <property type="entry name" value="Calcium ATPase, transmembrane domain M"/>
    <property type="match status" value="1"/>
</dbReference>
<evidence type="ECO:0000256" key="9">
    <source>
        <dbReference type="ARBA" id="ARBA00022989"/>
    </source>
</evidence>
<dbReference type="GO" id="GO:0046872">
    <property type="term" value="F:metal ion binding"/>
    <property type="evidence" value="ECO:0007669"/>
    <property type="project" value="UniProtKB-KW"/>
</dbReference>
<dbReference type="GO" id="GO:0019829">
    <property type="term" value="F:ATPase-coupled monoatomic cation transmembrane transporter activity"/>
    <property type="evidence" value="ECO:0007669"/>
    <property type="project" value="InterPro"/>
</dbReference>
<dbReference type="InterPro" id="IPR023298">
    <property type="entry name" value="ATPase_P-typ_TM_dom_sf"/>
</dbReference>
<dbReference type="SUPFAM" id="SSF55008">
    <property type="entry name" value="HMA, heavy metal-associated domain"/>
    <property type="match status" value="1"/>
</dbReference>
<dbReference type="Gene3D" id="2.20.110.10">
    <property type="entry name" value="Histone H3 K4-specific methyltransferase SET7/9 N-terminal domain"/>
    <property type="match status" value="3"/>
</dbReference>
<dbReference type="SUPFAM" id="SSF56784">
    <property type="entry name" value="HAD-like"/>
    <property type="match status" value="1"/>
</dbReference>
<evidence type="ECO:0000256" key="6">
    <source>
        <dbReference type="ARBA" id="ARBA00022741"/>
    </source>
</evidence>
<reference evidence="14" key="1">
    <citation type="submission" date="2022-10" db="EMBL/GenBank/DDBJ databases">
        <authorList>
            <person name="Chen Y."/>
            <person name="Dougan E. K."/>
            <person name="Chan C."/>
            <person name="Rhodes N."/>
            <person name="Thang M."/>
        </authorList>
    </citation>
    <scope>NUCLEOTIDE SEQUENCE</scope>
</reference>
<evidence type="ECO:0000313" key="16">
    <source>
        <dbReference type="Proteomes" id="UP001152797"/>
    </source>
</evidence>
<dbReference type="InterPro" id="IPR023299">
    <property type="entry name" value="ATPase_P-typ_cyto_dom_N"/>
</dbReference>
<dbReference type="Gene3D" id="3.40.50.1000">
    <property type="entry name" value="HAD superfamily/HAD-like"/>
    <property type="match status" value="1"/>
</dbReference>
<dbReference type="GO" id="GO:0016020">
    <property type="term" value="C:membrane"/>
    <property type="evidence" value="ECO:0007669"/>
    <property type="project" value="UniProtKB-SubCell"/>
</dbReference>
<comment type="subcellular location">
    <subcellularLocation>
        <location evidence="1">Membrane</location>
        <topology evidence="1">Multi-pass membrane protein</topology>
    </subcellularLocation>
</comment>
<dbReference type="Pfam" id="PF00122">
    <property type="entry name" value="E1-E2_ATPase"/>
    <property type="match status" value="1"/>
</dbReference>